<evidence type="ECO:0000313" key="1">
    <source>
        <dbReference type="EMBL" id="OAY39848.1"/>
    </source>
</evidence>
<accession>A0A2C9V5S2</accession>
<sequence length="35" mass="4201">MNLEFHSVFEYFTLKRFKAPSLSRIVNDPSKQKEI</sequence>
<organism evidence="1">
    <name type="scientific">Manihot esculenta</name>
    <name type="common">Cassava</name>
    <name type="synonym">Jatropha manihot</name>
    <dbReference type="NCBI Taxonomy" id="3983"/>
    <lineage>
        <taxon>Eukaryota</taxon>
        <taxon>Viridiplantae</taxon>
        <taxon>Streptophyta</taxon>
        <taxon>Embryophyta</taxon>
        <taxon>Tracheophyta</taxon>
        <taxon>Spermatophyta</taxon>
        <taxon>Magnoliopsida</taxon>
        <taxon>eudicotyledons</taxon>
        <taxon>Gunneridae</taxon>
        <taxon>Pentapetalae</taxon>
        <taxon>rosids</taxon>
        <taxon>fabids</taxon>
        <taxon>Malpighiales</taxon>
        <taxon>Euphorbiaceae</taxon>
        <taxon>Crotonoideae</taxon>
        <taxon>Manihoteae</taxon>
        <taxon>Manihot</taxon>
    </lineage>
</organism>
<dbReference type="EMBL" id="CM004396">
    <property type="protein sequence ID" value="OAY39848.1"/>
    <property type="molecule type" value="Genomic_DNA"/>
</dbReference>
<reference evidence="1" key="1">
    <citation type="submission" date="2016-02" db="EMBL/GenBank/DDBJ databases">
        <title>WGS assembly of Manihot esculenta.</title>
        <authorList>
            <person name="Bredeson J.V."/>
            <person name="Prochnik S.E."/>
            <person name="Lyons J.B."/>
            <person name="Schmutz J."/>
            <person name="Grimwood J."/>
            <person name="Vrebalov J."/>
            <person name="Bart R.S."/>
            <person name="Amuge T."/>
            <person name="Ferguson M.E."/>
            <person name="Green R."/>
            <person name="Putnam N."/>
            <person name="Stites J."/>
            <person name="Rounsley S."/>
            <person name="Rokhsar D.S."/>
        </authorList>
    </citation>
    <scope>NUCLEOTIDE SEQUENCE [LARGE SCALE GENOMIC DNA]</scope>
    <source>
        <tissue evidence="1">Leaf</tissue>
    </source>
</reference>
<protein>
    <submittedName>
        <fullName evidence="1">Uncharacterized protein</fullName>
    </submittedName>
</protein>
<proteinExistence type="predicted"/>
<name>A0A2C9V5S2_MANES</name>
<gene>
    <name evidence="1" type="ORF">MANES_10G127400</name>
</gene>
<dbReference type="AlphaFoldDB" id="A0A2C9V5S2"/>